<dbReference type="EMBL" id="JAUKUD010000003">
    <property type="protein sequence ID" value="KAK0749148.1"/>
    <property type="molecule type" value="Genomic_DNA"/>
</dbReference>
<proteinExistence type="predicted"/>
<accession>A0AA40F0X9</accession>
<feature type="region of interest" description="Disordered" evidence="1">
    <location>
        <begin position="1"/>
        <end position="202"/>
    </location>
</feature>
<feature type="compositionally biased region" description="Low complexity" evidence="1">
    <location>
        <begin position="31"/>
        <end position="47"/>
    </location>
</feature>
<gene>
    <name evidence="2" type="ORF">B0T18DRAFT_98633</name>
</gene>
<keyword evidence="3" id="KW-1185">Reference proteome</keyword>
<sequence length="202" mass="21672">MSEVWCGDRQGPRGYQGVVPGRMESHTAPLGGSSSRISTRARTPARTPARDGPSHGSKERDRLLNPGGLDLPPVKPRRTLTASSALCPSPSPAFPNCSNPNARFKESGTPATPKTPITKRESPFGLRSPGRQVYQSFPAARRHSPSHPASTTAQTSFRRAAPSSSPPLKRSGSAPQTADGKWQTPWDAELGSPKQARHRHCL</sequence>
<dbReference type="Proteomes" id="UP001172155">
    <property type="component" value="Unassembled WGS sequence"/>
</dbReference>
<reference evidence="2" key="1">
    <citation type="submission" date="2023-06" db="EMBL/GenBank/DDBJ databases">
        <title>Genome-scale phylogeny and comparative genomics of the fungal order Sordariales.</title>
        <authorList>
            <consortium name="Lawrence Berkeley National Laboratory"/>
            <person name="Hensen N."/>
            <person name="Bonometti L."/>
            <person name="Westerberg I."/>
            <person name="Brannstrom I.O."/>
            <person name="Guillou S."/>
            <person name="Cros-Aarteil S."/>
            <person name="Calhoun S."/>
            <person name="Haridas S."/>
            <person name="Kuo A."/>
            <person name="Mondo S."/>
            <person name="Pangilinan J."/>
            <person name="Riley R."/>
            <person name="LaButti K."/>
            <person name="Andreopoulos B."/>
            <person name="Lipzen A."/>
            <person name="Chen C."/>
            <person name="Yanf M."/>
            <person name="Daum C."/>
            <person name="Ng V."/>
            <person name="Clum A."/>
            <person name="Steindorff A."/>
            <person name="Ohm R."/>
            <person name="Martin F."/>
            <person name="Silar P."/>
            <person name="Natvig D."/>
            <person name="Lalanne C."/>
            <person name="Gautier V."/>
            <person name="Ament-velasquez S.L."/>
            <person name="Kruys A."/>
            <person name="Hutchinson M.I."/>
            <person name="Powell A.J."/>
            <person name="Barry K."/>
            <person name="Miller A.N."/>
            <person name="Grigoriev I.V."/>
            <person name="Debuchy R."/>
            <person name="Gladieux P."/>
            <person name="Thoren M.H."/>
            <person name="Johannesson H."/>
        </authorList>
    </citation>
    <scope>NUCLEOTIDE SEQUENCE</scope>
    <source>
        <strain evidence="2">SMH3187-1</strain>
    </source>
</reference>
<evidence type="ECO:0000313" key="2">
    <source>
        <dbReference type="EMBL" id="KAK0749148.1"/>
    </source>
</evidence>
<evidence type="ECO:0000313" key="3">
    <source>
        <dbReference type="Proteomes" id="UP001172155"/>
    </source>
</evidence>
<feature type="compositionally biased region" description="Basic and acidic residues" evidence="1">
    <location>
        <begin position="48"/>
        <end position="63"/>
    </location>
</feature>
<dbReference type="AlphaFoldDB" id="A0AA40F0X9"/>
<name>A0AA40F0X9_9PEZI</name>
<organism evidence="2 3">
    <name type="scientific">Schizothecium vesticola</name>
    <dbReference type="NCBI Taxonomy" id="314040"/>
    <lineage>
        <taxon>Eukaryota</taxon>
        <taxon>Fungi</taxon>
        <taxon>Dikarya</taxon>
        <taxon>Ascomycota</taxon>
        <taxon>Pezizomycotina</taxon>
        <taxon>Sordariomycetes</taxon>
        <taxon>Sordariomycetidae</taxon>
        <taxon>Sordariales</taxon>
        <taxon>Schizotheciaceae</taxon>
        <taxon>Schizothecium</taxon>
    </lineage>
</organism>
<feature type="compositionally biased region" description="Polar residues" evidence="1">
    <location>
        <begin position="147"/>
        <end position="157"/>
    </location>
</feature>
<comment type="caution">
    <text evidence="2">The sequence shown here is derived from an EMBL/GenBank/DDBJ whole genome shotgun (WGS) entry which is preliminary data.</text>
</comment>
<evidence type="ECO:0000256" key="1">
    <source>
        <dbReference type="SAM" id="MobiDB-lite"/>
    </source>
</evidence>
<protein>
    <submittedName>
        <fullName evidence="2">Uncharacterized protein</fullName>
    </submittedName>
</protein>